<sequence length="212" mass="23206">MVSGRALRADAARNYERILGAAVAAFEEIGPEATLEEIAERAQVSVMTLYRRFRSRDQLIRAVFDHVLITEIEPMTTAHTDDPWQDLVGALTTVADVLAQRQAIHSLALEFQTFANETAHRLLRSLEPLISRAIDAKVVRPELQVRDLAAVIMMTAATVHPGDPHSAGHRRYLAILLDGLRPSSTALPRPLHGTPPAHPPTNSDPRSRGGGP</sequence>
<reference evidence="7 8" key="1">
    <citation type="submission" date="2018-06" db="EMBL/GenBank/DDBJ databases">
        <title>Sphaerisporangium craniellae sp. nov., isolated from a marine sponge in the South China Sea.</title>
        <authorList>
            <person name="Li L."/>
        </authorList>
    </citation>
    <scope>NUCLEOTIDE SEQUENCE [LARGE SCALE GENOMIC DNA]</scope>
    <source>
        <strain evidence="7 8">LHW63015</strain>
    </source>
</reference>
<feature type="region of interest" description="Disordered" evidence="5">
    <location>
        <begin position="184"/>
        <end position="212"/>
    </location>
</feature>
<dbReference type="AlphaFoldDB" id="A0A366M4Z4"/>
<name>A0A366M4Z4_9ACTN</name>
<evidence type="ECO:0000256" key="3">
    <source>
        <dbReference type="ARBA" id="ARBA00023163"/>
    </source>
</evidence>
<dbReference type="Gene3D" id="1.10.357.10">
    <property type="entry name" value="Tetracycline Repressor, domain 2"/>
    <property type="match status" value="1"/>
</dbReference>
<accession>A0A366M4Z4</accession>
<dbReference type="SUPFAM" id="SSF48498">
    <property type="entry name" value="Tetracyclin repressor-like, C-terminal domain"/>
    <property type="match status" value="1"/>
</dbReference>
<dbReference type="InterPro" id="IPR001647">
    <property type="entry name" value="HTH_TetR"/>
</dbReference>
<protein>
    <submittedName>
        <fullName evidence="7">TetR/AcrR family transcriptional regulator</fullName>
    </submittedName>
</protein>
<proteinExistence type="predicted"/>
<dbReference type="Pfam" id="PF00440">
    <property type="entry name" value="TetR_N"/>
    <property type="match status" value="1"/>
</dbReference>
<evidence type="ECO:0000313" key="7">
    <source>
        <dbReference type="EMBL" id="RBQ20629.1"/>
    </source>
</evidence>
<keyword evidence="3" id="KW-0804">Transcription</keyword>
<gene>
    <name evidence="7" type="ORF">DP939_05930</name>
</gene>
<dbReference type="InterPro" id="IPR009057">
    <property type="entry name" value="Homeodomain-like_sf"/>
</dbReference>
<dbReference type="OrthoDB" id="9795011at2"/>
<dbReference type="PANTHER" id="PTHR30055:SF234">
    <property type="entry name" value="HTH-TYPE TRANSCRIPTIONAL REGULATOR BETI"/>
    <property type="match status" value="1"/>
</dbReference>
<dbReference type="InterPro" id="IPR050109">
    <property type="entry name" value="HTH-type_TetR-like_transc_reg"/>
</dbReference>
<dbReference type="SUPFAM" id="SSF46689">
    <property type="entry name" value="Homeodomain-like"/>
    <property type="match status" value="1"/>
</dbReference>
<organism evidence="7 8">
    <name type="scientific">Spongiactinospora rosea</name>
    <dbReference type="NCBI Taxonomy" id="2248750"/>
    <lineage>
        <taxon>Bacteria</taxon>
        <taxon>Bacillati</taxon>
        <taxon>Actinomycetota</taxon>
        <taxon>Actinomycetes</taxon>
        <taxon>Streptosporangiales</taxon>
        <taxon>Streptosporangiaceae</taxon>
        <taxon>Spongiactinospora</taxon>
    </lineage>
</organism>
<feature type="domain" description="HTH tetR-type" evidence="6">
    <location>
        <begin position="12"/>
        <end position="71"/>
    </location>
</feature>
<dbReference type="PROSITE" id="PS50977">
    <property type="entry name" value="HTH_TETR_2"/>
    <property type="match status" value="1"/>
</dbReference>
<comment type="caution">
    <text evidence="7">The sequence shown here is derived from an EMBL/GenBank/DDBJ whole genome shotgun (WGS) entry which is preliminary data.</text>
</comment>
<evidence type="ECO:0000256" key="1">
    <source>
        <dbReference type="ARBA" id="ARBA00023015"/>
    </source>
</evidence>
<evidence type="ECO:0000313" key="8">
    <source>
        <dbReference type="Proteomes" id="UP000253303"/>
    </source>
</evidence>
<evidence type="ECO:0000259" key="6">
    <source>
        <dbReference type="PROSITE" id="PS50977"/>
    </source>
</evidence>
<dbReference type="InterPro" id="IPR049445">
    <property type="entry name" value="TetR_SbtR-like_C"/>
</dbReference>
<dbReference type="PRINTS" id="PR00455">
    <property type="entry name" value="HTHTETR"/>
</dbReference>
<dbReference type="InterPro" id="IPR036271">
    <property type="entry name" value="Tet_transcr_reg_TetR-rel_C_sf"/>
</dbReference>
<evidence type="ECO:0000256" key="5">
    <source>
        <dbReference type="SAM" id="MobiDB-lite"/>
    </source>
</evidence>
<keyword evidence="2 4" id="KW-0238">DNA-binding</keyword>
<evidence type="ECO:0000256" key="2">
    <source>
        <dbReference type="ARBA" id="ARBA00023125"/>
    </source>
</evidence>
<feature type="DNA-binding region" description="H-T-H motif" evidence="4">
    <location>
        <begin position="34"/>
        <end position="53"/>
    </location>
</feature>
<keyword evidence="8" id="KW-1185">Reference proteome</keyword>
<dbReference type="GO" id="GO:0003700">
    <property type="term" value="F:DNA-binding transcription factor activity"/>
    <property type="evidence" value="ECO:0007669"/>
    <property type="project" value="TreeGrafter"/>
</dbReference>
<dbReference type="Pfam" id="PF21597">
    <property type="entry name" value="TetR_C_43"/>
    <property type="match status" value="1"/>
</dbReference>
<dbReference type="Proteomes" id="UP000253303">
    <property type="component" value="Unassembled WGS sequence"/>
</dbReference>
<dbReference type="EMBL" id="QMEY01000002">
    <property type="protein sequence ID" value="RBQ20629.1"/>
    <property type="molecule type" value="Genomic_DNA"/>
</dbReference>
<keyword evidence="1" id="KW-0805">Transcription regulation</keyword>
<evidence type="ECO:0000256" key="4">
    <source>
        <dbReference type="PROSITE-ProRule" id="PRU00335"/>
    </source>
</evidence>
<dbReference type="PANTHER" id="PTHR30055">
    <property type="entry name" value="HTH-TYPE TRANSCRIPTIONAL REGULATOR RUTR"/>
    <property type="match status" value="1"/>
</dbReference>
<dbReference type="GO" id="GO:0000976">
    <property type="term" value="F:transcription cis-regulatory region binding"/>
    <property type="evidence" value="ECO:0007669"/>
    <property type="project" value="TreeGrafter"/>
</dbReference>